<reference evidence="6 7" key="1">
    <citation type="submission" date="2022-11" db="EMBL/GenBank/DDBJ databases">
        <title>Minimal conservation of predation-associated metabolite biosynthetic gene clusters underscores biosynthetic potential of Myxococcota including descriptions for ten novel species: Archangium lansinium sp. nov., Myxococcus landrumus sp. nov., Nannocystis bai.</title>
        <authorList>
            <person name="Ahearne A."/>
            <person name="Stevens C."/>
            <person name="Phillips K."/>
        </authorList>
    </citation>
    <scope>NUCLEOTIDE SEQUENCE [LARGE SCALE GENOMIC DNA]</scope>
    <source>
        <strain evidence="6 7">MIWBW</strain>
    </source>
</reference>
<dbReference type="Gene3D" id="1.25.40.10">
    <property type="entry name" value="Tetratricopeptide repeat domain"/>
    <property type="match status" value="1"/>
</dbReference>
<dbReference type="Pfam" id="PF00069">
    <property type="entry name" value="Pkinase"/>
    <property type="match status" value="1"/>
</dbReference>
<feature type="domain" description="Protein kinase" evidence="5">
    <location>
        <begin position="27"/>
        <end position="288"/>
    </location>
</feature>
<dbReference type="InterPro" id="IPR041664">
    <property type="entry name" value="AAA_16"/>
</dbReference>
<dbReference type="Gene3D" id="1.10.510.10">
    <property type="entry name" value="Transferase(Phosphotransferase) domain 1"/>
    <property type="match status" value="1"/>
</dbReference>
<dbReference type="SUPFAM" id="SSF56112">
    <property type="entry name" value="Protein kinase-like (PK-like)"/>
    <property type="match status" value="1"/>
</dbReference>
<dbReference type="InterPro" id="IPR027417">
    <property type="entry name" value="P-loop_NTPase"/>
</dbReference>
<keyword evidence="4" id="KW-0067">ATP-binding</keyword>
<evidence type="ECO:0000259" key="5">
    <source>
        <dbReference type="PROSITE" id="PS50011"/>
    </source>
</evidence>
<keyword evidence="1" id="KW-0808">Transferase</keyword>
<gene>
    <name evidence="6" type="ORF">OV287_53045</name>
</gene>
<keyword evidence="2" id="KW-0547">Nucleotide-binding</keyword>
<dbReference type="EMBL" id="JAPNKA010000001">
    <property type="protein sequence ID" value="MCY1083196.1"/>
    <property type="molecule type" value="Genomic_DNA"/>
</dbReference>
<dbReference type="Proteomes" id="UP001207654">
    <property type="component" value="Unassembled WGS sequence"/>
</dbReference>
<dbReference type="InterPro" id="IPR000719">
    <property type="entry name" value="Prot_kinase_dom"/>
</dbReference>
<comment type="caution">
    <text evidence="6">The sequence shown here is derived from an EMBL/GenBank/DDBJ whole genome shotgun (WGS) entry which is preliminary data.</text>
</comment>
<evidence type="ECO:0000256" key="2">
    <source>
        <dbReference type="ARBA" id="ARBA00022741"/>
    </source>
</evidence>
<dbReference type="RefSeq" id="WP_267541735.1">
    <property type="nucleotide sequence ID" value="NZ_JAPNKA010000001.1"/>
</dbReference>
<dbReference type="Gene3D" id="3.30.200.20">
    <property type="entry name" value="Phosphorylase Kinase, domain 1"/>
    <property type="match status" value="1"/>
</dbReference>
<dbReference type="PANTHER" id="PTHR43289">
    <property type="entry name" value="MITOGEN-ACTIVATED PROTEIN KINASE KINASE KINASE 20-RELATED"/>
    <property type="match status" value="1"/>
</dbReference>
<dbReference type="CDD" id="cd14014">
    <property type="entry name" value="STKc_PknB_like"/>
    <property type="match status" value="1"/>
</dbReference>
<dbReference type="PROSITE" id="PS00108">
    <property type="entry name" value="PROTEIN_KINASE_ST"/>
    <property type="match status" value="1"/>
</dbReference>
<proteinExistence type="predicted"/>
<dbReference type="SMART" id="SM00220">
    <property type="entry name" value="S_TKc"/>
    <property type="match status" value="1"/>
</dbReference>
<dbReference type="InterPro" id="IPR008271">
    <property type="entry name" value="Ser/Thr_kinase_AS"/>
</dbReference>
<accession>A0ABT4APK0</accession>
<dbReference type="InterPro" id="IPR011990">
    <property type="entry name" value="TPR-like_helical_dom_sf"/>
</dbReference>
<keyword evidence="7" id="KW-1185">Reference proteome</keyword>
<keyword evidence="3 6" id="KW-0418">Kinase</keyword>
<dbReference type="GO" id="GO:0016301">
    <property type="term" value="F:kinase activity"/>
    <property type="evidence" value="ECO:0007669"/>
    <property type="project" value="UniProtKB-KW"/>
</dbReference>
<evidence type="ECO:0000256" key="1">
    <source>
        <dbReference type="ARBA" id="ARBA00022679"/>
    </source>
</evidence>
<dbReference type="SUPFAM" id="SSF48452">
    <property type="entry name" value="TPR-like"/>
    <property type="match status" value="1"/>
</dbReference>
<sequence length="1323" mass="143364">MDSSALRQPPAPLASSLPAGTVLAGRFTLGELAGRGGMGSVYRATDSHSGQEVALKLLHLSASADSPRRFTREASLLAELRHPGIVSYVAHGHTEHGQLFLAMEWLEGEDLARRLARQPLSLAETLTLVRHAARALAVAHQHGIIHRDLKPSNLFLRHGRVEDVVLLDFGLARHVVRSSDMTDSQVVLGTPGYMAPELVSGQSQLTPGADIFSLGCVLYECLTGQPPFRAPHLVAALAKILFTEPTPLRELRPELPASLQELLERMLAKAPARRLPEIPRLLEALEELCSGLEMGTGGAAPPGVPLLSLAEAEQQLVTVLLASPRATDGHAPGEPGSRQALRDSLRTLLAPQGARVELLADGALVLTLGATLGSATDPAALAARCALTLLERWPGAVVVLTTGRGTRDPHLPGGEAMDRAGQLLRQMEQLLTAGVPAPTPVLLDEATAGLLGPGFQLTRPQPGLFLLHGELSGADESRPLLGRPTPCVGREHELALLEMAFSNCVKESTARAVLVTAPAGMGKSRLRHEFLRRLELHVPPVRVLLGRGDPMSAGSADGLLGQALRRLCGISGGEPLEERRARLSQHLSRHLPEARAREEVEFLGELCGIPFADEHHPRLRAARGDPRLMSAQVGRALVAFLAAECAHHPVLLVLEDLHWGDLLSIKLVDDALRELAEHPFMVLALARPEVEQLLPGSWTQRMQEVPLRGLSRKAGARLVREVLGAQVPDSLVDRLVEQAAGNALFLEELIRAVVEGRGEAPPESVLAMLQARLVRLEPEARQVLLAASLFGRTFWAGGVRTLLGGALPGEALEHQLRKLVELEWVEFRPGSRFPAEDEYRFRHELVRDAAHGLVPDELKPTGHRGVADWLERVGERDARVLAEHSRLGQQPERAIHYYTRAAEQLFEHHDMQGMKRCLEAALALGPQGEPLVHLHALQATAAFWMDDFVTMEELGSAVLPLLKPGTSLWCNLISGLSMGCSHEAQKDTLHSLCGRLLEAEPEPEARAAYALSLCFAGSMAWYLGSLRDADACFERLERTGRDVLEQNGLVLGWRNTLYSFRSLYLTDGPWRALTWAGLAERAFREIEAERDEGAPLGWGAQAQVALGDPRGAQERVRRALRQAQRLGHLFSIAHARLNLMVVLAASPEPAHQREAQALALECVEAQGSNRLHRGSALLVLARVMAGEGDLPGAEARAREACEALAPFTPFVPLARWSLGALLLARGDAAGARQSVELGLLETDAMGPGGLARVGLLQVLAEACFASGDTAAGEQALRRALRCLRERAGDIPDTESRERFLRQVPENARTLELARQRWGDAEVP</sequence>
<evidence type="ECO:0000256" key="3">
    <source>
        <dbReference type="ARBA" id="ARBA00022777"/>
    </source>
</evidence>
<dbReference type="InterPro" id="IPR011009">
    <property type="entry name" value="Kinase-like_dom_sf"/>
</dbReference>
<protein>
    <submittedName>
        <fullName evidence="6">Protein kinase</fullName>
    </submittedName>
</protein>
<evidence type="ECO:0000313" key="6">
    <source>
        <dbReference type="EMBL" id="MCY1083196.1"/>
    </source>
</evidence>
<evidence type="ECO:0000313" key="7">
    <source>
        <dbReference type="Proteomes" id="UP001207654"/>
    </source>
</evidence>
<evidence type="ECO:0000256" key="4">
    <source>
        <dbReference type="ARBA" id="ARBA00022840"/>
    </source>
</evidence>
<dbReference type="PANTHER" id="PTHR43289:SF6">
    <property type="entry name" value="SERINE_THREONINE-PROTEIN KINASE NEKL-3"/>
    <property type="match status" value="1"/>
</dbReference>
<dbReference type="SUPFAM" id="SSF52540">
    <property type="entry name" value="P-loop containing nucleoside triphosphate hydrolases"/>
    <property type="match status" value="1"/>
</dbReference>
<dbReference type="Pfam" id="PF13191">
    <property type="entry name" value="AAA_16"/>
    <property type="match status" value="1"/>
</dbReference>
<organism evidence="6 7">
    <name type="scientific">Archangium lansingense</name>
    <dbReference type="NCBI Taxonomy" id="2995310"/>
    <lineage>
        <taxon>Bacteria</taxon>
        <taxon>Pseudomonadati</taxon>
        <taxon>Myxococcota</taxon>
        <taxon>Myxococcia</taxon>
        <taxon>Myxococcales</taxon>
        <taxon>Cystobacterineae</taxon>
        <taxon>Archangiaceae</taxon>
        <taxon>Archangium</taxon>
    </lineage>
</organism>
<name>A0ABT4APK0_9BACT</name>
<dbReference type="PROSITE" id="PS50011">
    <property type="entry name" value="PROTEIN_KINASE_DOM"/>
    <property type="match status" value="1"/>
</dbReference>